<dbReference type="RefSeq" id="WP_004177377.1">
    <property type="nucleotide sequence ID" value="NZ_AP018671.1"/>
</dbReference>
<reference evidence="12 67" key="13">
    <citation type="submission" date="2019-11" db="EMBL/GenBank/DDBJ databases">
        <title>Emergence of a novel subclone of carbapenem-resistant Klebsiella pneumoniae ST11 with enhanced virulence and transmissibility: a molecular epidemiological, clinical, genomic study.</title>
        <authorList>
            <person name="Zhou K."/>
        </authorList>
    </citation>
    <scope>NUCLEOTIDE SEQUENCE [LARGE SCALE GENOMIC DNA]</scope>
    <source>
        <strain evidence="12 67">KP_38044</strain>
    </source>
</reference>
<dbReference type="Proteomes" id="UP000479475">
    <property type="component" value="Unassembled WGS sequence"/>
</dbReference>
<evidence type="ECO:0000256" key="8">
    <source>
        <dbReference type="ARBA" id="ARBA00022989"/>
    </source>
</evidence>
<evidence type="ECO:0000313" key="48">
    <source>
        <dbReference type="Proteomes" id="UP000254340"/>
    </source>
</evidence>
<evidence type="ECO:0000313" key="26">
    <source>
        <dbReference type="EMBL" id="STT50538.1"/>
    </source>
</evidence>
<reference evidence="41 64" key="10">
    <citation type="submission" date="2019-03" db="EMBL/GenBank/DDBJ databases">
        <authorList>
            <consortium name="Pathogen Informatics"/>
        </authorList>
    </citation>
    <scope>NUCLEOTIDE SEQUENCE [LARGE SCALE GENOMIC DNA]</scope>
    <source>
        <strain evidence="41 64">5012STDY7626430</strain>
        <strain evidence="35 53">EuSCAPE_AT002</strain>
        <strain evidence="36 59">EuSCAPE_AT029</strain>
        <strain evidence="32 56">EuSCAPE_GR003</strain>
        <strain evidence="33 58">EuSCAPE_GR114</strain>
        <strain evidence="38 54">EuSCAPE_HU047</strain>
        <strain evidence="37 55">EuSCAPE_IT093</strain>
        <strain evidence="34 57">EuSCAPE_UK014</strain>
        <strain evidence="42">k480</strain>
        <strain evidence="22">K480</strain>
    </source>
</reference>
<keyword evidence="9" id="KW-0472">Membrane</keyword>
<evidence type="ECO:0000313" key="40">
    <source>
        <dbReference type="EMBL" id="TYL76456.1"/>
    </source>
</evidence>
<reference evidence="17 69" key="17">
    <citation type="submission" date="2021-01" db="EMBL/GenBank/DDBJ databases">
        <title>Genome sequencing of apramycin resistant K. pneumoniae.</title>
        <authorList>
            <person name="Chen L."/>
            <person name="Kreiswirth B."/>
        </authorList>
    </citation>
    <scope>NUCLEOTIDE SEQUENCE [LARGE SCALE GENOMIC DNA]</scope>
    <source>
        <strain evidence="17 69">59493</strain>
    </source>
</reference>
<evidence type="ECO:0000313" key="46">
    <source>
        <dbReference type="Proteomes" id="UP000254103"/>
    </source>
</evidence>
<evidence type="ECO:0000256" key="2">
    <source>
        <dbReference type="ARBA" id="ARBA00007986"/>
    </source>
</evidence>
<evidence type="ECO:0000256" key="4">
    <source>
        <dbReference type="ARBA" id="ARBA00022475"/>
    </source>
</evidence>
<evidence type="ECO:0000313" key="17">
    <source>
        <dbReference type="EMBL" id="QQZ70797.1"/>
    </source>
</evidence>
<evidence type="ECO:0000313" key="16">
    <source>
        <dbReference type="EMBL" id="QQL34671.1"/>
    </source>
</evidence>
<evidence type="ECO:0000313" key="67">
    <source>
        <dbReference type="Proteomes" id="UP000485085"/>
    </source>
</evidence>
<evidence type="ECO:0000313" key="50">
    <source>
        <dbReference type="Proteomes" id="UP000255099"/>
    </source>
</evidence>
<dbReference type="Proteomes" id="UP000439817">
    <property type="component" value="Chromosome"/>
</dbReference>
<dbReference type="Proteomes" id="UP000259364">
    <property type="component" value="Unassembled WGS sequence"/>
</dbReference>
<evidence type="ECO:0000256" key="3">
    <source>
        <dbReference type="ARBA" id="ARBA00022448"/>
    </source>
</evidence>
<evidence type="ECO:0000313" key="61">
    <source>
        <dbReference type="Proteomes" id="UP000283322"/>
    </source>
</evidence>
<evidence type="ECO:0000313" key="22">
    <source>
        <dbReference type="EMBL" id="SBH24668.1"/>
    </source>
</evidence>
<dbReference type="AlphaFoldDB" id="A0A060VDD0"/>
<dbReference type="EMBL" id="UGLJ01000002">
    <property type="protein sequence ID" value="STT91758.1"/>
    <property type="molecule type" value="Genomic_DNA"/>
</dbReference>
<evidence type="ECO:0000313" key="14">
    <source>
        <dbReference type="EMBL" id="PLE27456.1"/>
    </source>
</evidence>
<dbReference type="Proteomes" id="UP000258673">
    <property type="component" value="Unassembled WGS sequence"/>
</dbReference>
<keyword evidence="3" id="KW-0813">Transport</keyword>
<dbReference type="Proteomes" id="UP000258905">
    <property type="component" value="Unassembled WGS sequence"/>
</dbReference>
<evidence type="ECO:0000313" key="68">
    <source>
        <dbReference type="Proteomes" id="UP000532829"/>
    </source>
</evidence>
<dbReference type="EMBL" id="MPYG04000055">
    <property type="protein sequence ID" value="ROH01283.1"/>
    <property type="molecule type" value="Genomic_DNA"/>
</dbReference>
<reference evidence="18" key="5">
    <citation type="submission" date="2018-08" db="EMBL/GenBank/DDBJ databases">
        <title>Klebsiella pneumoniae genome sequencing and assembly.</title>
        <authorList>
            <person name="Martins R.C.R."/>
            <person name="Perdigao-Neto L.V."/>
            <person name="Costa S.F."/>
            <person name="Levin A.S.S."/>
        </authorList>
    </citation>
    <scope>NUCLEOTIDE SEQUENCE</scope>
    <source>
        <strain evidence="18">BC_5001</strain>
    </source>
</reference>
<reference evidence="14 43" key="1">
    <citation type="journal article" date="2017" name="J. Infect. Dis.">
        <title>An Analysis of the Epidemic of Klebsiella pneumoniae Carbapenemase-Producing K. pneumoniae: Convergence of Two Evolutionary Mechanisms Creates the Perfect Storm.</title>
        <authorList>
            <person name="Rojas L.J."/>
            <person name="Weinstock G.M."/>
            <person name="De La Cadena E."/>
            <person name="Diaz L."/>
            <person name="Rios R."/>
            <person name="Hanson B.M."/>
            <person name="Brown J.S."/>
            <person name="Vats P."/>
            <person name="Phillips D.S."/>
            <person name="Nguyen H."/>
            <person name="Hujer K.M."/>
            <person name="Correa A."/>
            <person name="Adams M.D."/>
            <person name="Perez F."/>
            <person name="Sodergren E."/>
            <person name="Narechania A."/>
            <person name="Planet P.J."/>
            <person name="Villegas M.V."/>
            <person name="Bonomo R.A."/>
            <person name="Arias C.A."/>
        </authorList>
    </citation>
    <scope>NUCLEOTIDE SEQUENCE [LARGE SCALE GENOMIC DNA]</scope>
    <source>
        <strain evidence="14 43">COL-Kpn30</strain>
    </source>
</reference>
<accession>A0A060VDD0</accession>
<organism evidence="14 43">
    <name type="scientific">Klebsiella pneumoniae</name>
    <dbReference type="NCBI Taxonomy" id="573"/>
    <lineage>
        <taxon>Bacteria</taxon>
        <taxon>Pseudomonadati</taxon>
        <taxon>Pseudomonadota</taxon>
        <taxon>Gammaproteobacteria</taxon>
        <taxon>Enterobacterales</taxon>
        <taxon>Enterobacteriaceae</taxon>
        <taxon>Klebsiella/Raoultella group</taxon>
        <taxon>Klebsiella</taxon>
        <taxon>Klebsiella pneumoniae complex</taxon>
    </lineage>
</organism>
<dbReference type="Proteomes" id="UP000255167">
    <property type="component" value="Unassembled WGS sequence"/>
</dbReference>
<dbReference type="SMR" id="A0A060VDD0"/>
<dbReference type="SUPFAM" id="SSF50156">
    <property type="entry name" value="PDZ domain-like"/>
    <property type="match status" value="1"/>
</dbReference>
<dbReference type="PROSITE" id="PS01141">
    <property type="entry name" value="T2SP_C"/>
    <property type="match status" value="1"/>
</dbReference>
<evidence type="ECO:0000313" key="45">
    <source>
        <dbReference type="Proteomes" id="UP000251721"/>
    </source>
</evidence>
<dbReference type="Proteomes" id="UP000322977">
    <property type="component" value="Unassembled WGS sequence"/>
</dbReference>
<dbReference type="Proteomes" id="UP000254340">
    <property type="component" value="Unassembled WGS sequence"/>
</dbReference>
<evidence type="ECO:0000313" key="20">
    <source>
        <dbReference type="EMBL" id="ROH01283.1"/>
    </source>
</evidence>
<dbReference type="EMBL" id="RDAM01000001">
    <property type="protein sequence ID" value="RRF08072.1"/>
    <property type="molecule type" value="Genomic_DNA"/>
</dbReference>
<dbReference type="EMBL" id="UGNC01000005">
    <property type="protein sequence ID" value="STW48612.1"/>
    <property type="molecule type" value="Genomic_DNA"/>
</dbReference>
<dbReference type="EMBL" id="UKUT01000006">
    <property type="protein sequence ID" value="SYH32962.1"/>
    <property type="molecule type" value="Genomic_DNA"/>
</dbReference>
<evidence type="ECO:0000313" key="44">
    <source>
        <dbReference type="Proteomes" id="UP000251123"/>
    </source>
</evidence>
<evidence type="ECO:0000313" key="21">
    <source>
        <dbReference type="EMBL" id="RRF08072.1"/>
    </source>
</evidence>
<dbReference type="Proteomes" id="UP000376235">
    <property type="component" value="Unassembled WGS sequence"/>
</dbReference>
<gene>
    <name evidence="11" type="primary">gspC</name>
    <name evidence="22" type="synonym">outC</name>
    <name evidence="14" type="ORF">B6I68_12340</name>
    <name evidence="20" type="ORF">BL124_00006825</name>
    <name evidence="18" type="ORF">DM078_21530</name>
    <name evidence="19" type="ORF">DW286_17855</name>
    <name evidence="39" type="ORF">E1814_01475</name>
    <name evidence="21" type="ORF">EAO17_18610</name>
    <name evidence="40" type="ORF">FXN67_19340</name>
    <name evidence="13" type="ORF">G4V31_06815</name>
    <name evidence="15" type="ORF">GJJ08_022195</name>
    <name evidence="11" type="ORF">GJJ18_04795</name>
    <name evidence="12" type="ORF">GNF00_11140</name>
    <name evidence="16" type="ORF">H3G96_005430</name>
    <name evidence="17" type="ORF">JMZ77_21860</name>
    <name evidence="25" type="ORF">NCTC13443_01770</name>
    <name evidence="24" type="ORF">NCTC13465_04382</name>
    <name evidence="27" type="ORF">NCTC5047_05164</name>
    <name evidence="29" type="ORF">NCTC5051_00893</name>
    <name evidence="28" type="ORF">NCTC5052_00101</name>
    <name evidence="30" type="ORF">NCTC5053_04405</name>
    <name evidence="23" type="ORF">NCTC9601_05985</name>
    <name evidence="31" type="ORF">NCTC9617_05217</name>
    <name evidence="26" type="ORF">NCTC9637_05534</name>
    <name evidence="22" type="ORF">SAMEA2273558_03022</name>
    <name evidence="35" type="ORF">SAMEA3499874_04472</name>
    <name evidence="36" type="ORF">SAMEA3499901_00750</name>
    <name evidence="37" type="ORF">SAMEA3515122_02945</name>
    <name evidence="38" type="ORF">SAMEA3538828_00790</name>
    <name evidence="32" type="ORF">SAMEA3649591_04589</name>
    <name evidence="33" type="ORF">SAMEA3649733_03000</name>
    <name evidence="34" type="ORF">SAMEA3720909_04437</name>
    <name evidence="41" type="ORF">SAMEA4873632_03714</name>
</gene>
<dbReference type="KEGG" id="kpnu:LI86_21900"/>
<dbReference type="Proteomes" id="UP000077826">
    <property type="component" value="Unassembled WGS sequence"/>
</dbReference>
<dbReference type="InterPro" id="IPR036034">
    <property type="entry name" value="PDZ_sf"/>
</dbReference>
<evidence type="ECO:0000313" key="41">
    <source>
        <dbReference type="EMBL" id="VGL02948.1"/>
    </source>
</evidence>
<dbReference type="Proteomes" id="UP000254387">
    <property type="component" value="Unassembled WGS sequence"/>
</dbReference>
<reference evidence="39 62" key="9">
    <citation type="submission" date="2019-03" db="EMBL/GenBank/DDBJ databases">
        <title>Multidrug-Resistant Klebsiella pneumoniae Clinical Bloodstream Isolates in Shanghai, China.</title>
        <authorList>
            <person name="Wang S."/>
        </authorList>
    </citation>
    <scope>NUCLEOTIDE SEQUENCE [LARGE SCALE GENOMIC DNA]</scope>
    <source>
        <strain evidence="39 62">RJ1071</strain>
    </source>
</reference>
<evidence type="ECO:0000313" key="36">
    <source>
        <dbReference type="EMBL" id="SXN29757.1"/>
    </source>
</evidence>
<evidence type="ECO:0000313" key="58">
    <source>
        <dbReference type="Proteomes" id="UP000259497"/>
    </source>
</evidence>
<accession>A0A0J2GG94</accession>
<dbReference type="Proteomes" id="UP000275975">
    <property type="component" value="Unassembled WGS sequence"/>
</dbReference>
<keyword evidence="4" id="KW-1003">Cell membrane</keyword>
<dbReference type="EMBL" id="UAWQ01000019">
    <property type="protein sequence ID" value="SQC48192.1"/>
    <property type="molecule type" value="Genomic_DNA"/>
</dbReference>
<dbReference type="EMBL" id="UGKT01000001">
    <property type="protein sequence ID" value="STT01453.1"/>
    <property type="molecule type" value="Genomic_DNA"/>
</dbReference>
<dbReference type="Proteomes" id="UP000255099">
    <property type="component" value="Unassembled WGS sequence"/>
</dbReference>
<dbReference type="Proteomes" id="UP000253559">
    <property type="component" value="Unassembled WGS sequence"/>
</dbReference>
<evidence type="ECO:0000313" key="64">
    <source>
        <dbReference type="Proteomes" id="UP000376235"/>
    </source>
</evidence>
<dbReference type="EMDB" id="EMD-0193"/>
<evidence type="ECO:0000313" key="55">
    <source>
        <dbReference type="Proteomes" id="UP000258673"/>
    </source>
</evidence>
<dbReference type="EMBL" id="NCMJ01000064">
    <property type="protein sequence ID" value="PLE27456.1"/>
    <property type="molecule type" value="Genomic_DNA"/>
</dbReference>
<evidence type="ECO:0000313" key="39">
    <source>
        <dbReference type="EMBL" id="TDK07198.1"/>
    </source>
</evidence>
<evidence type="ECO:0000313" key="66">
    <source>
        <dbReference type="Proteomes" id="UP000479475"/>
    </source>
</evidence>
<dbReference type="EMBL" id="WJWF01000003">
    <property type="protein sequence ID" value="MRL34748.1"/>
    <property type="molecule type" value="Genomic_DNA"/>
</dbReference>
<dbReference type="EMBL" id="WNPO01000016">
    <property type="protein sequence ID" value="MUA40405.1"/>
    <property type="molecule type" value="Genomic_DNA"/>
</dbReference>
<dbReference type="InterPro" id="IPR001639">
    <property type="entry name" value="T2SS_protein-GspC"/>
</dbReference>
<dbReference type="EMBL" id="CP063008">
    <property type="protein sequence ID" value="QOU51012.1"/>
    <property type="molecule type" value="Genomic_DNA"/>
</dbReference>
<dbReference type="EMBL" id="SMTN01000001">
    <property type="protein sequence ID" value="TDK07198.1"/>
    <property type="molecule type" value="Genomic_DNA"/>
</dbReference>
<evidence type="ECO:0000313" key="34">
    <source>
        <dbReference type="EMBL" id="SWF76009.1"/>
    </source>
</evidence>
<dbReference type="NCBIfam" id="TIGR01713">
    <property type="entry name" value="typeII_sec_gspC"/>
    <property type="match status" value="1"/>
</dbReference>
<evidence type="ECO:0000313" key="19">
    <source>
        <dbReference type="EMBL" id="RDT89055.1"/>
    </source>
</evidence>
<dbReference type="EMBL" id="CP068602">
    <property type="protein sequence ID" value="QQZ70797.1"/>
    <property type="molecule type" value="Genomic_DNA"/>
</dbReference>
<comment type="subcellular location">
    <subcellularLocation>
        <location evidence="1">Cell inner membrane</location>
    </subcellularLocation>
</comment>
<dbReference type="EMBL" id="UKGE01000003">
    <property type="protein sequence ID" value="SXN29757.1"/>
    <property type="molecule type" value="Genomic_DNA"/>
</dbReference>
<keyword evidence="5" id="KW-0997">Cell inner membrane</keyword>
<dbReference type="EMBL" id="QOHW01000020">
    <property type="protein sequence ID" value="RBZ19063.1"/>
    <property type="molecule type" value="Genomic_DNA"/>
</dbReference>
<evidence type="ECO:0000313" key="43">
    <source>
        <dbReference type="Proteomes" id="UP000234439"/>
    </source>
</evidence>
<evidence type="ECO:0000313" key="51">
    <source>
        <dbReference type="Proteomes" id="UP000255167"/>
    </source>
</evidence>
<dbReference type="GO" id="GO:0015628">
    <property type="term" value="P:protein secretion by the type II secretion system"/>
    <property type="evidence" value="ECO:0007669"/>
    <property type="project" value="InterPro"/>
</dbReference>
<dbReference type="EMBL" id="UGLU01000001">
    <property type="protein sequence ID" value="STU46553.1"/>
    <property type="molecule type" value="Genomic_DNA"/>
</dbReference>
<dbReference type="KEGG" id="kpx:PMK1_02469"/>
<evidence type="ECO:0000313" key="12">
    <source>
        <dbReference type="EMBL" id="MUA40405.1"/>
    </source>
</evidence>
<evidence type="ECO:0000313" key="37">
    <source>
        <dbReference type="EMBL" id="SYH32962.1"/>
    </source>
</evidence>
<dbReference type="InterPro" id="IPR024961">
    <property type="entry name" value="T2SS_GspC_N"/>
</dbReference>
<dbReference type="EMBL" id="UIUC01000024">
    <property type="protein sequence ID" value="SVN66538.1"/>
    <property type="molecule type" value="Genomic_DNA"/>
</dbReference>
<reference evidence="20 61" key="7">
    <citation type="submission" date="2018-10" db="EMBL/GenBank/DDBJ databases">
        <authorList>
            <person name="Vanduin D."/>
            <person name="Fouts D."/>
            <person name="Wright M."/>
            <person name="Sutton G."/>
            <person name="Nguyen K."/>
            <person name="Kreiswirth B."/>
            <person name="Chen L."/>
            <person name="Rojas L."/>
            <person name="Hujer A."/>
            <person name="Hujer K."/>
            <person name="Bonomo R."/>
            <person name="Adams M."/>
        </authorList>
    </citation>
    <scope>NUCLEOTIDE SEQUENCE [LARGE SCALE GENOMIC DNA]</scope>
    <source>
        <strain evidence="20 61">CRK0165</strain>
    </source>
</reference>
<dbReference type="Proteomes" id="UP000254141">
    <property type="component" value="Unassembled WGS sequence"/>
</dbReference>
<reference evidence="11" key="12">
    <citation type="submission" date="2019-10" db="EMBL/GenBank/DDBJ databases">
        <title>Molecular typing, antibiotic resistance determination and virulence profiling for 36 multidrug-resistant clinical Klebsiella pneumoniae isolates using second- and third-generation sequencing.</title>
        <authorList>
            <person name="Shelenkov A."/>
            <person name="Mikhaylova Y."/>
            <person name="Yanushevich Y."/>
            <person name="Samoilov A."/>
            <person name="Petrova L."/>
            <person name="Fomina V."/>
            <person name="Gusarov V."/>
            <person name="Zamyatin M."/>
            <person name="Shagin D."/>
        </authorList>
    </citation>
    <scope>NUCLEOTIDE SEQUENCE [LARGE SCALE GENOMIC DNA]</scope>
    <source>
        <strain evidence="11">CriePir115</strain>
    </source>
</reference>
<sequence length="280" mass="30218">MPVSVMRLTNINKGIIKLLPQIVTLIILITAIPQLAKLTWRVVFPVSPEDISALPLTMPPAADPELKNVRPAFTLFGLAVKNSPTPTDAASLNQVPVSSLKLRLAGLLASSNPARSIAIIEKGNQQVSLSTGDPLPGYDARIAAILPDRIIVNYQGRKEAILLFNDSRAPSPPPTAAGNPPLVKRLREQPQNILTYLSISPVLSGDKLLGYRLNPGKDASLFRQSGLQANDLAIALNGIDLRDQEQAQQALQNLADMTEITLTVEREGQRHDIAFALGDE</sequence>
<evidence type="ECO:0000256" key="5">
    <source>
        <dbReference type="ARBA" id="ARBA00022519"/>
    </source>
</evidence>
<proteinExistence type="inferred from homology"/>
<dbReference type="Proteomes" id="UP000532829">
    <property type="component" value="Chromosome"/>
</dbReference>
<evidence type="ECO:0000313" key="30">
    <source>
        <dbReference type="EMBL" id="STV38898.1"/>
    </source>
</evidence>
<keyword evidence="6" id="KW-0812">Transmembrane</keyword>
<evidence type="ECO:0000313" key="60">
    <source>
        <dbReference type="Proteomes" id="UP000275975"/>
    </source>
</evidence>
<dbReference type="Proteomes" id="UP000254103">
    <property type="component" value="Unassembled WGS sequence"/>
</dbReference>
<dbReference type="Proteomes" id="UP000254657">
    <property type="component" value="Unassembled WGS sequence"/>
</dbReference>
<reference evidence="40 63" key="11">
    <citation type="submission" date="2019-08" db="EMBL/GenBank/DDBJ databases">
        <title>Phenotypic and genetic characterization of extended-spectrum b-lactamase-producing hypermucoviscous Klebsiella pneumoniae from Chile.</title>
        <authorList>
            <person name="Morales-Leon F."/>
            <person name="Caro C."/>
            <person name="Opazo-Capurro A."/>
            <person name="Lincopan N."/>
            <person name="Dominguez-Yevenes M."/>
            <person name="Lima C."/>
            <person name="Bello-Toledo H."/>
            <person name="Gonzalez-Rocha G."/>
        </authorList>
    </citation>
    <scope>NUCLEOTIDE SEQUENCE [LARGE SCALE GENOMIC DNA]</scope>
    <source>
        <strain evidence="40 63">UCO-494</strain>
    </source>
</reference>
<reference evidence="15 65" key="14">
    <citation type="journal article" date="2020" name="Antibiotics">
        <title>Molecular Typing, Characterization of Antimicrobial Resistance, Virulence Profiling and Analysis of Whole-Genome Sequence of Clinical Klebsiella pneumoniae Isolates.</title>
        <authorList>
            <person name="Shelenkov A."/>
            <person name="Mikhaylova Y."/>
            <person name="Yanushevich Y."/>
            <person name="Samoilov A."/>
            <person name="Petrova L."/>
            <person name="Fomina V."/>
            <person name="Gusarov V."/>
            <person name="Zamyatin M."/>
            <person name="Shagin D."/>
            <person name="Akimkin V."/>
        </authorList>
    </citation>
    <scope>NUCLEOTIDE SEQUENCE [LARGE SCALE GENOMIC DNA]</scope>
    <source>
        <strain evidence="15 65">CriePir120</strain>
    </source>
</reference>
<evidence type="ECO:0000313" key="53">
    <source>
        <dbReference type="Proteomes" id="UP000257587"/>
    </source>
</evidence>
<reference evidence="44 45" key="2">
    <citation type="submission" date="2018-06" db="EMBL/GenBank/DDBJ databases">
        <authorList>
            <consortium name="Pathogen Informatics"/>
            <person name="Doyle S."/>
        </authorList>
    </citation>
    <scope>NUCLEOTIDE SEQUENCE [LARGE SCALE GENOMIC DNA]</scope>
    <source>
        <strain evidence="25 52">NCTC13443</strain>
        <strain evidence="24 45">NCTC13465</strain>
        <strain evidence="27 48">NCTC5047</strain>
        <strain evidence="29 47">NCTC5051</strain>
        <strain evidence="28 46">NCTC5052</strain>
        <strain evidence="30 49">NCTC5053</strain>
        <strain evidence="23 44">NCTC9601</strain>
        <strain evidence="31 51">NCTC9617</strain>
        <strain evidence="26 50">NCTC9637</strain>
    </source>
</reference>
<evidence type="ECO:0000313" key="24">
    <source>
        <dbReference type="EMBL" id="SQC48192.1"/>
    </source>
</evidence>
<dbReference type="EMBL" id="UGLB01000003">
    <property type="protein sequence ID" value="STT50538.1"/>
    <property type="molecule type" value="Genomic_DNA"/>
</dbReference>
<dbReference type="Pfam" id="PF11356">
    <property type="entry name" value="T2SSC"/>
    <property type="match status" value="1"/>
</dbReference>
<reference evidence="13 66" key="15">
    <citation type="submission" date="2020-02" db="EMBL/GenBank/DDBJ databases">
        <title>Klebsiella pneumoniae genome sequencing and assembly.</title>
        <authorList>
            <person name="Starkova P.S."/>
            <person name="Sulyan O.S."/>
            <person name="Likholetova D.V."/>
            <person name="Ageevets V.A."/>
            <person name="Lazareva I.V."/>
            <person name="Sopova J.V."/>
            <person name="Sidorenko S.V."/>
        </authorList>
    </citation>
    <scope>NUCLEOTIDE SEQUENCE [LARGE SCALE GENOMIC DNA]</scope>
    <source>
        <strain evidence="13 66">2429</strain>
    </source>
</reference>
<reference evidence="19" key="3">
    <citation type="submission" date="2018-07" db="EMBL/GenBank/DDBJ databases">
        <title>Draft genome sequence of Klebsiella pneumoniae K293.</title>
        <authorList>
            <person name="He F."/>
        </authorList>
    </citation>
    <scope>NUCLEOTIDE SEQUENCE</scope>
    <source>
        <strain evidence="19">K293</strain>
    </source>
</reference>
<dbReference type="KEGG" id="kpne:KU54_022060"/>
<dbReference type="Gene3D" id="2.30.42.10">
    <property type="match status" value="1"/>
</dbReference>
<evidence type="ECO:0000313" key="42">
    <source>
        <dbReference type="Proteomes" id="UP000077826"/>
    </source>
</evidence>
<evidence type="ECO:0000313" key="18">
    <source>
        <dbReference type="EMBL" id="RBZ19063.1"/>
    </source>
</evidence>
<dbReference type="Proteomes" id="UP000234439">
    <property type="component" value="Unassembled WGS sequence"/>
</dbReference>
<evidence type="ECO:0000313" key="29">
    <source>
        <dbReference type="EMBL" id="STU46553.1"/>
    </source>
</evidence>
<evidence type="ECO:0000313" key="27">
    <source>
        <dbReference type="EMBL" id="STT84133.1"/>
    </source>
</evidence>
<feature type="domain" description="Type II secretion system protein GspC N-terminal" evidence="10">
    <location>
        <begin position="27"/>
        <end position="162"/>
    </location>
</feature>
<evidence type="ECO:0000313" key="49">
    <source>
        <dbReference type="Proteomes" id="UP000254387"/>
    </source>
</evidence>
<dbReference type="Proteomes" id="UP000259497">
    <property type="component" value="Unassembled WGS sequence"/>
</dbReference>
<evidence type="ECO:0000313" key="63">
    <source>
        <dbReference type="Proteomes" id="UP000322977"/>
    </source>
</evidence>
<dbReference type="EMBL" id="VSSY01000018">
    <property type="protein sequence ID" value="TYL76456.1"/>
    <property type="molecule type" value="Genomic_DNA"/>
</dbReference>
<protein>
    <submittedName>
        <fullName evidence="22">General secretion pathway protein C</fullName>
    </submittedName>
    <submittedName>
        <fullName evidence="14">Type II secretion system protein GspC</fullName>
    </submittedName>
</protein>
<evidence type="ECO:0000313" key="56">
    <source>
        <dbReference type="Proteomes" id="UP000258905"/>
    </source>
</evidence>
<evidence type="ECO:0000313" key="52">
    <source>
        <dbReference type="Proteomes" id="UP000255518"/>
    </source>
</evidence>
<evidence type="ECO:0000313" key="11">
    <source>
        <dbReference type="EMBL" id="MRL34748.1"/>
    </source>
</evidence>
<accession>A0A1D3KR35</accession>
<evidence type="ECO:0000313" key="32">
    <source>
        <dbReference type="EMBL" id="SVN66538.1"/>
    </source>
</evidence>
<reference evidence="16 68" key="16">
    <citation type="submission" date="2020-12" db="EMBL/GenBank/DDBJ databases">
        <title>The complete genome of Klebsiella pneumoniae strain 090374.</title>
        <authorList>
            <person name="Wei L."/>
            <person name="Wen H."/>
            <person name="Liu L."/>
            <person name="Feng Y."/>
            <person name="Zong Z."/>
        </authorList>
    </citation>
    <scope>NUCLEOTIDE SEQUENCE [LARGE SCALE GENOMIC DNA]</scope>
    <source>
        <strain evidence="16 68">WCHKP090374</strain>
    </source>
</reference>
<reference evidence="18" key="4">
    <citation type="submission" date="2018-07" db="EMBL/GenBank/DDBJ databases">
        <authorList>
            <person name="Martins R.C."/>
            <person name="Perdigao-Neto L.V."/>
            <person name="Costa S.F."/>
            <person name="Levin A.S.S."/>
        </authorList>
    </citation>
    <scope>NUCLEOTIDE SEQUENCE</scope>
    <source>
        <strain evidence="18">BC_5001</strain>
    </source>
</reference>
<evidence type="ECO:0000313" key="69">
    <source>
        <dbReference type="Proteomes" id="UP000595568"/>
    </source>
</evidence>
<dbReference type="EMBL" id="JAAKYD010000005">
    <property type="protein sequence ID" value="NGN71844.1"/>
    <property type="molecule type" value="Genomic_DNA"/>
</dbReference>
<dbReference type="KEGG" id="kpb:FH42_21640"/>
<dbReference type="Proteomes" id="UP000258253">
    <property type="component" value="Unassembled WGS sequence"/>
</dbReference>
<dbReference type="EMBL" id="UGLH01000006">
    <property type="protein sequence ID" value="STT84133.1"/>
    <property type="molecule type" value="Genomic_DNA"/>
</dbReference>
<dbReference type="Proteomes" id="UP000255518">
    <property type="component" value="Unassembled WGS sequence"/>
</dbReference>
<evidence type="ECO:0000313" key="31">
    <source>
        <dbReference type="EMBL" id="STW48612.1"/>
    </source>
</evidence>
<dbReference type="Proteomes" id="UP000259975">
    <property type="component" value="Unassembled WGS sequence"/>
</dbReference>
<evidence type="ECO:0000256" key="6">
    <source>
        <dbReference type="ARBA" id="ARBA00022692"/>
    </source>
</evidence>
<evidence type="ECO:0000256" key="1">
    <source>
        <dbReference type="ARBA" id="ARBA00004533"/>
    </source>
</evidence>
<evidence type="ECO:0000313" key="65">
    <source>
        <dbReference type="Proteomes" id="UP000439817"/>
    </source>
</evidence>
<evidence type="ECO:0000256" key="9">
    <source>
        <dbReference type="ARBA" id="ARBA00023136"/>
    </source>
</evidence>
<dbReference type="Proteomes" id="UP000595568">
    <property type="component" value="Chromosome"/>
</dbReference>
<evidence type="ECO:0000313" key="59">
    <source>
        <dbReference type="Proteomes" id="UP000259975"/>
    </source>
</evidence>
<dbReference type="EMBL" id="FLDK01000007">
    <property type="protein sequence ID" value="SBH24668.1"/>
    <property type="molecule type" value="Genomic_DNA"/>
</dbReference>
<evidence type="ECO:0000313" key="57">
    <source>
        <dbReference type="Proteomes" id="UP000259364"/>
    </source>
</evidence>
<dbReference type="EMBL" id="UIXM01000008">
    <property type="protein sequence ID" value="SVS26311.1"/>
    <property type="molecule type" value="Genomic_DNA"/>
</dbReference>
<evidence type="ECO:0000313" key="38">
    <source>
        <dbReference type="EMBL" id="SYR31343.1"/>
    </source>
</evidence>
<evidence type="ECO:0000256" key="7">
    <source>
        <dbReference type="ARBA" id="ARBA00022927"/>
    </source>
</evidence>
<evidence type="ECO:0000313" key="33">
    <source>
        <dbReference type="EMBL" id="SVS26311.1"/>
    </source>
</evidence>
<dbReference type="Gene3D" id="2.30.30.830">
    <property type="match status" value="1"/>
</dbReference>
<reference evidence="21" key="6">
    <citation type="submission" date="2018-10" db="EMBL/GenBank/DDBJ databases">
        <authorList>
            <person name="Fan Y."/>
            <person name="Timp W."/>
            <person name="Bergman Y."/>
            <person name="Tamma P."/>
            <person name="Simner P."/>
        </authorList>
    </citation>
    <scope>NUCLEOTIDE SEQUENCE</scope>
    <source>
        <strain evidence="21">KLPN_104</strain>
    </source>
</reference>
<evidence type="ECO:0000313" key="62">
    <source>
        <dbReference type="Proteomes" id="UP000294951"/>
    </source>
</evidence>
<reference evidence="21 60" key="8">
    <citation type="journal article" date="2019" name="Antimicrob. Agents Chemother.">
        <title>Applying Rapid Whole Genome Sequencing to Predict Phenotypic Antimicrobial Susceptibility Testing Results Among Carbapenem-Resistant Klebsiella pneumoniae Clinical Isolates.</title>
        <authorList>
            <person name="Tamma P.D."/>
            <person name="Fan Y."/>
            <person name="Bergman Y."/>
            <person name="Pertea G."/>
            <person name="Kazmi A."/>
            <person name="Lewis S."/>
            <person name="Carroll K.C."/>
            <person name="Schatz M.C."/>
            <person name="Timp W."/>
            <person name="Simner P.J."/>
        </authorList>
    </citation>
    <scope>NUCLEOTIDE SEQUENCE [LARGE SCALE GENOMIC DNA]</scope>
    <source>
        <strain evidence="21 60">KLPN_104</strain>
    </source>
</reference>
<dbReference type="EMBL" id="UJHH01000025">
    <property type="protein sequence ID" value="SWF76009.1"/>
    <property type="molecule type" value="Genomic_DNA"/>
</dbReference>
<keyword evidence="8" id="KW-1133">Transmembrane helix</keyword>
<evidence type="ECO:0000313" key="23">
    <source>
        <dbReference type="EMBL" id="SQC19432.1"/>
    </source>
</evidence>
<dbReference type="Proteomes" id="UP000257587">
    <property type="component" value="Unassembled WGS sequence"/>
</dbReference>
<dbReference type="EMBL" id="CP066534">
    <property type="protein sequence ID" value="QQL34671.1"/>
    <property type="molecule type" value="Genomic_DNA"/>
</dbReference>
<name>A0A060VDD0_KLEPN</name>
<dbReference type="EMBL" id="CAAHCC010000007">
    <property type="protein sequence ID" value="VGL02948.1"/>
    <property type="molecule type" value="Genomic_DNA"/>
</dbReference>
<dbReference type="EMBL" id="ULCI01000003">
    <property type="protein sequence ID" value="SYR31343.1"/>
    <property type="molecule type" value="Genomic_DNA"/>
</dbReference>
<evidence type="ECO:0000313" key="35">
    <source>
        <dbReference type="EMBL" id="SXG18573.1"/>
    </source>
</evidence>
<dbReference type="EMBL" id="UKAW01000018">
    <property type="protein sequence ID" value="SXG18573.1"/>
    <property type="molecule type" value="Genomic_DNA"/>
</dbReference>
<keyword evidence="7" id="KW-0653">Protein transport</keyword>
<dbReference type="Proteomes" id="UP000294951">
    <property type="component" value="Unassembled WGS sequence"/>
</dbReference>
<dbReference type="Proteomes" id="UP000251123">
    <property type="component" value="Unassembled WGS sequence"/>
</dbReference>
<dbReference type="GO" id="GO:0015627">
    <property type="term" value="C:type II protein secretion system complex"/>
    <property type="evidence" value="ECO:0007669"/>
    <property type="project" value="InterPro"/>
</dbReference>
<dbReference type="GO" id="GO:0005886">
    <property type="term" value="C:plasma membrane"/>
    <property type="evidence" value="ECO:0007669"/>
    <property type="project" value="UniProtKB-SubCell"/>
</dbReference>
<evidence type="ECO:0000313" key="47">
    <source>
        <dbReference type="Proteomes" id="UP000254141"/>
    </source>
</evidence>
<evidence type="ECO:0000313" key="28">
    <source>
        <dbReference type="EMBL" id="STT91758.1"/>
    </source>
</evidence>
<evidence type="ECO:0000313" key="25">
    <source>
        <dbReference type="EMBL" id="STT01453.1"/>
    </source>
</evidence>
<dbReference type="Proteomes" id="UP000485085">
    <property type="component" value="Unassembled WGS sequence"/>
</dbReference>
<evidence type="ECO:0000313" key="54">
    <source>
        <dbReference type="Proteomes" id="UP000258253"/>
    </source>
</evidence>
<dbReference type="EMBL" id="UASN01000022">
    <property type="protein sequence ID" value="SQC19432.1"/>
    <property type="molecule type" value="Genomic_DNA"/>
</dbReference>
<comment type="similarity">
    <text evidence="2">Belongs to the GSP C family.</text>
</comment>
<evidence type="ECO:0000259" key="10">
    <source>
        <dbReference type="Pfam" id="PF11356"/>
    </source>
</evidence>
<dbReference type="Proteomes" id="UP000251721">
    <property type="component" value="Unassembled WGS sequence"/>
</dbReference>
<dbReference type="EMBL" id="QRCF01000020">
    <property type="protein sequence ID" value="RDT89055.1"/>
    <property type="molecule type" value="Genomic_DNA"/>
</dbReference>
<dbReference type="EMBL" id="UGMN01000004">
    <property type="protein sequence ID" value="STV38898.1"/>
    <property type="molecule type" value="Genomic_DNA"/>
</dbReference>
<evidence type="ECO:0000313" key="13">
    <source>
        <dbReference type="EMBL" id="NGN71844.1"/>
    </source>
</evidence>
<dbReference type="Proteomes" id="UP000283322">
    <property type="component" value="Unassembled WGS sequence"/>
</dbReference>
<evidence type="ECO:0000313" key="15">
    <source>
        <dbReference type="EMBL" id="QOU51012.1"/>
    </source>
</evidence>